<evidence type="ECO:0000313" key="1">
    <source>
        <dbReference type="EMBL" id="VTQ68119.1"/>
    </source>
</evidence>
<proteinExistence type="predicted"/>
<accession>A0A4S2C1L2</accession>
<organism evidence="1 2">
    <name type="scientific">Enterococcus hirae</name>
    <dbReference type="NCBI Taxonomy" id="1354"/>
    <lineage>
        <taxon>Bacteria</taxon>
        <taxon>Bacillati</taxon>
        <taxon>Bacillota</taxon>
        <taxon>Bacilli</taxon>
        <taxon>Lactobacillales</taxon>
        <taxon>Enterococcaceae</taxon>
        <taxon>Enterococcus</taxon>
    </lineage>
</organism>
<sequence>MPISFHTTLTPSAIEITLPNEHGKMTITKEKPALPDHSLYLFFKNKQCIAIGQTVVPKSWDHIVLVQLPWDLEASHLSYLLQEQAESTGLTVEIDDSAKETIPQVQVKKLAEPVEEITKILAVFGYSLEKSSPQKKKPAKARHRWTKEVSEIPFTVNFRNSQATLYWISRNELLIKKGAILLAEAPLNKDGSVSYAAKYGDKLRDDYKDSIVGNKTSKDIIVKSVNEASLLLYFGGTNSWLEIIDENGKSLDEWTKVE</sequence>
<dbReference type="AlphaFoldDB" id="A0A4S2C1L2"/>
<name>A0A4S2C1L2_ENTHR</name>
<dbReference type="EMBL" id="CABEEP010000001">
    <property type="protein sequence ID" value="VTQ68119.1"/>
    <property type="molecule type" value="Genomic_DNA"/>
</dbReference>
<gene>
    <name evidence="1" type="ORF">NCTC12204_02281</name>
</gene>
<dbReference type="GeneID" id="56786715"/>
<protein>
    <submittedName>
        <fullName evidence="1">Uncharacterized protein</fullName>
    </submittedName>
</protein>
<evidence type="ECO:0000313" key="2">
    <source>
        <dbReference type="Proteomes" id="UP000352698"/>
    </source>
</evidence>
<reference evidence="1 2" key="1">
    <citation type="submission" date="2019-05" db="EMBL/GenBank/DDBJ databases">
        <authorList>
            <consortium name="Pathogen Informatics"/>
        </authorList>
    </citation>
    <scope>NUCLEOTIDE SEQUENCE [LARGE SCALE GENOMIC DNA]</scope>
    <source>
        <strain evidence="1 2">NCTC12204</strain>
    </source>
</reference>
<dbReference type="RefSeq" id="WP_010720815.1">
    <property type="nucleotide sequence ID" value="NZ_AP027299.1"/>
</dbReference>
<dbReference type="Proteomes" id="UP000352698">
    <property type="component" value="Unassembled WGS sequence"/>
</dbReference>
<comment type="caution">
    <text evidence="1">The sequence shown here is derived from an EMBL/GenBank/DDBJ whole genome shotgun (WGS) entry which is preliminary data.</text>
</comment>